<gene>
    <name evidence="1" type="ORF">VNE69_11055</name>
</gene>
<name>A0AAX4JG08_9MICR</name>
<dbReference type="EMBL" id="CP142736">
    <property type="protein sequence ID" value="WUR04886.1"/>
    <property type="molecule type" value="Genomic_DNA"/>
</dbReference>
<proteinExistence type="predicted"/>
<organism evidence="1 2">
    <name type="scientific">Vairimorpha necatrix</name>
    <dbReference type="NCBI Taxonomy" id="6039"/>
    <lineage>
        <taxon>Eukaryota</taxon>
        <taxon>Fungi</taxon>
        <taxon>Fungi incertae sedis</taxon>
        <taxon>Microsporidia</taxon>
        <taxon>Nosematidae</taxon>
        <taxon>Vairimorpha</taxon>
    </lineage>
</organism>
<dbReference type="RefSeq" id="XP_065331031.1">
    <property type="nucleotide sequence ID" value="XM_065474959.1"/>
</dbReference>
<evidence type="ECO:0000313" key="1">
    <source>
        <dbReference type="EMBL" id="WUR04886.1"/>
    </source>
</evidence>
<protein>
    <submittedName>
        <fullName evidence="1">Uncharacterized protein</fullName>
    </submittedName>
</protein>
<dbReference type="KEGG" id="vnx:VNE69_11055"/>
<accession>A0AAX4JG08</accession>
<dbReference type="GeneID" id="90542729"/>
<sequence length="565" mass="67134">MDIFAIFTSIYFVVGFSETYDSFNTVICNKIKNKDFCSIDTEKTYLRVKLEFDSSNKRLNALILANSRILKLTEVVKIIAVYCADKSIIYIVRMFEYKLIRLCKKLRPDNIVLIYNPKHCDNPVFCQIISFLMKKKLERKDEINCLDPIYEYIIEEMSLWNFMFVTLYIQIYNNEIDYKIVPLTYSKNKNSHYINLCIESKNIKYFFTINAQDIDIENFSTTIKCRDKKNRNKIDNKISKYFHKLYKTAYIEDIGGYSLPFFKIYTDDKIEFVSGTFRIKVVNDKIQYAQKNNKYIISPIKLTTYDGYRDNNENEWIIKFKETLERIRAIDEFKEGRIGTEMFFRLITFPYKVDFFIRRILDAQGSPLNVMLGHILISEGLINESELINITTNDRLNEAKTIEICEELEKITSKNWCNHTSFAIKIFLFLEAEKYLNENDAEKRNKLKILNKIGNIIESKEKEYSISKNMTSLLSTNKNKIDLIKIYEELVKNHLQDYLNYKKTLWVEVFRIASLFTGLESTRCDIRGYKFQAYKENIIETWGLDKYEIEKNNEKIKKDLDTNKI</sequence>
<evidence type="ECO:0000313" key="2">
    <source>
        <dbReference type="Proteomes" id="UP001334084"/>
    </source>
</evidence>
<dbReference type="AlphaFoldDB" id="A0AAX4JG08"/>
<keyword evidence="2" id="KW-1185">Reference proteome</keyword>
<dbReference type="Proteomes" id="UP001334084">
    <property type="component" value="Chromosome 11"/>
</dbReference>
<reference evidence="1" key="1">
    <citation type="journal article" date="2024" name="BMC Genomics">
        <title>Functional annotation of a divergent genome using sequence and structure-based similarity.</title>
        <authorList>
            <person name="Svedberg D."/>
            <person name="Winiger R.R."/>
            <person name="Berg A."/>
            <person name="Sharma H."/>
            <person name="Tellgren-Roth C."/>
            <person name="Debrunner-Vossbrinck B.A."/>
            <person name="Vossbrinck C.R."/>
            <person name="Barandun J."/>
        </authorList>
    </citation>
    <scope>NUCLEOTIDE SEQUENCE</scope>
    <source>
        <strain evidence="1">Illinois isolate</strain>
    </source>
</reference>